<gene>
    <name evidence="2" type="ORF">EV421DRAFT_629425</name>
</gene>
<name>A0AA39JFD3_9AGAR</name>
<proteinExistence type="predicted"/>
<keyword evidence="1" id="KW-1133">Transmembrane helix</keyword>
<dbReference type="AlphaFoldDB" id="A0AA39JFD3"/>
<feature type="transmembrane region" description="Helical" evidence="1">
    <location>
        <begin position="6"/>
        <end position="24"/>
    </location>
</feature>
<keyword evidence="3" id="KW-1185">Reference proteome</keyword>
<protein>
    <submittedName>
        <fullName evidence="2">Uncharacterized protein</fullName>
    </submittedName>
</protein>
<dbReference type="Proteomes" id="UP001175226">
    <property type="component" value="Unassembled WGS sequence"/>
</dbReference>
<keyword evidence="1" id="KW-0812">Transmembrane</keyword>
<keyword evidence="1" id="KW-0472">Membrane</keyword>
<dbReference type="EMBL" id="JAUEPT010000029">
    <property type="protein sequence ID" value="KAK0441593.1"/>
    <property type="molecule type" value="Genomic_DNA"/>
</dbReference>
<accession>A0AA39JFD3</accession>
<comment type="caution">
    <text evidence="2">The sequence shown here is derived from an EMBL/GenBank/DDBJ whole genome shotgun (WGS) entry which is preliminary data.</text>
</comment>
<evidence type="ECO:0000313" key="3">
    <source>
        <dbReference type="Proteomes" id="UP001175226"/>
    </source>
</evidence>
<evidence type="ECO:0000256" key="1">
    <source>
        <dbReference type="SAM" id="Phobius"/>
    </source>
</evidence>
<reference evidence="2" key="1">
    <citation type="submission" date="2023-06" db="EMBL/GenBank/DDBJ databases">
        <authorList>
            <consortium name="Lawrence Berkeley National Laboratory"/>
            <person name="Ahrendt S."/>
            <person name="Sahu N."/>
            <person name="Indic B."/>
            <person name="Wong-Bajracharya J."/>
            <person name="Merenyi Z."/>
            <person name="Ke H.-M."/>
            <person name="Monk M."/>
            <person name="Kocsube S."/>
            <person name="Drula E."/>
            <person name="Lipzen A."/>
            <person name="Balint B."/>
            <person name="Henrissat B."/>
            <person name="Andreopoulos B."/>
            <person name="Martin F.M."/>
            <person name="Harder C.B."/>
            <person name="Rigling D."/>
            <person name="Ford K.L."/>
            <person name="Foster G.D."/>
            <person name="Pangilinan J."/>
            <person name="Papanicolaou A."/>
            <person name="Barry K."/>
            <person name="LaButti K."/>
            <person name="Viragh M."/>
            <person name="Koriabine M."/>
            <person name="Yan M."/>
            <person name="Riley R."/>
            <person name="Champramary S."/>
            <person name="Plett K.L."/>
            <person name="Tsai I.J."/>
            <person name="Slot J."/>
            <person name="Sipos G."/>
            <person name="Plett J."/>
            <person name="Nagy L.G."/>
            <person name="Grigoriev I.V."/>
        </authorList>
    </citation>
    <scope>NUCLEOTIDE SEQUENCE</scope>
    <source>
        <strain evidence="2">FPL87.14</strain>
    </source>
</reference>
<evidence type="ECO:0000313" key="2">
    <source>
        <dbReference type="EMBL" id="KAK0441593.1"/>
    </source>
</evidence>
<sequence length="108" mass="12448">MLLSSIPICFVLFCIVVVCQFDWLRSIMVWMSSLNINTSIAPTAVSETLDSRGGTESSTQGDTGGVKIWCPYKRQSEWDFVRALFISIPCLQRMNNYAWQYRQLEIRE</sequence>
<organism evidence="2 3">
    <name type="scientific">Armillaria borealis</name>
    <dbReference type="NCBI Taxonomy" id="47425"/>
    <lineage>
        <taxon>Eukaryota</taxon>
        <taxon>Fungi</taxon>
        <taxon>Dikarya</taxon>
        <taxon>Basidiomycota</taxon>
        <taxon>Agaricomycotina</taxon>
        <taxon>Agaricomycetes</taxon>
        <taxon>Agaricomycetidae</taxon>
        <taxon>Agaricales</taxon>
        <taxon>Marasmiineae</taxon>
        <taxon>Physalacriaceae</taxon>
        <taxon>Armillaria</taxon>
    </lineage>
</organism>